<comment type="caution">
    <text evidence="1">The sequence shown here is derived from an EMBL/GenBank/DDBJ whole genome shotgun (WGS) entry which is preliminary data.</text>
</comment>
<dbReference type="EMBL" id="MOBL01000001">
    <property type="protein sequence ID" value="RON37141.1"/>
    <property type="molecule type" value="Genomic_DNA"/>
</dbReference>
<organism evidence="1 2">
    <name type="scientific">Pseudomonas frederiksbergensis</name>
    <dbReference type="NCBI Taxonomy" id="104087"/>
    <lineage>
        <taxon>Bacteria</taxon>
        <taxon>Pseudomonadati</taxon>
        <taxon>Pseudomonadota</taxon>
        <taxon>Gammaproteobacteria</taxon>
        <taxon>Pseudomonadales</taxon>
        <taxon>Pseudomonadaceae</taxon>
        <taxon>Pseudomonas</taxon>
    </lineage>
</organism>
<dbReference type="Proteomes" id="UP000283260">
    <property type="component" value="Unassembled WGS sequence"/>
</dbReference>
<accession>A0A423JHH3</accession>
<protein>
    <submittedName>
        <fullName evidence="1">Uncharacterized protein</fullName>
    </submittedName>
</protein>
<evidence type="ECO:0000313" key="1">
    <source>
        <dbReference type="EMBL" id="RON37141.1"/>
    </source>
</evidence>
<proteinExistence type="predicted"/>
<sequence>MDEGFVMHKIIGVLLIALMVGCTQVDIKPSSEVGTINNVQPLNGPAVATQLNTLYNRKSATFTYVAADQGVAQ</sequence>
<evidence type="ECO:0000313" key="2">
    <source>
        <dbReference type="Proteomes" id="UP000283260"/>
    </source>
</evidence>
<dbReference type="AlphaFoldDB" id="A0A423JHH3"/>
<name>A0A423JHH3_9PSED</name>
<gene>
    <name evidence="1" type="ORF">BK661_01890</name>
</gene>
<reference evidence="1 2" key="1">
    <citation type="submission" date="2016-10" db="EMBL/GenBank/DDBJ databases">
        <title>Comparative genome analysis of multiple Pseudomonas spp. focuses on biocontrol and plant growth promoting traits.</title>
        <authorList>
            <person name="Tao X.-Y."/>
            <person name="Taylor C.G."/>
        </authorList>
    </citation>
    <scope>NUCLEOTIDE SEQUENCE [LARGE SCALE GENOMIC DNA]</scope>
    <source>
        <strain evidence="1 2">94G2</strain>
    </source>
</reference>